<dbReference type="NCBIfam" id="TIGR01549">
    <property type="entry name" value="HAD-SF-IA-v1"/>
    <property type="match status" value="1"/>
</dbReference>
<proteinExistence type="predicted"/>
<keyword evidence="2" id="KW-1185">Reference proteome</keyword>
<evidence type="ECO:0000313" key="2">
    <source>
        <dbReference type="Proteomes" id="UP000188993"/>
    </source>
</evidence>
<dbReference type="KEGG" id="jda:BW727_100425"/>
<dbReference type="Gene3D" id="3.40.50.1000">
    <property type="entry name" value="HAD superfamily/HAD-like"/>
    <property type="match status" value="1"/>
</dbReference>
<dbReference type="InterPro" id="IPR036412">
    <property type="entry name" value="HAD-like_sf"/>
</dbReference>
<dbReference type="CDD" id="cd16416">
    <property type="entry name" value="HAD_BsYqeG-like"/>
    <property type="match status" value="1"/>
</dbReference>
<dbReference type="InterPro" id="IPR010021">
    <property type="entry name" value="PGPP1/Gep4"/>
</dbReference>
<dbReference type="EMBL" id="CP019728">
    <property type="protein sequence ID" value="AQS52818.1"/>
    <property type="molecule type" value="Genomic_DNA"/>
</dbReference>
<dbReference type="Proteomes" id="UP000188993">
    <property type="component" value="Chromosome"/>
</dbReference>
<dbReference type="InterPro" id="IPR023214">
    <property type="entry name" value="HAD_sf"/>
</dbReference>
<reference evidence="1 2" key="1">
    <citation type="journal article" date="2014" name="Int. J. Syst. Evol. Microbiol.">
        <title>Jeotgalibaca dankookensis gen. nov., sp. nov., a member of the family Carnobacteriaceae, isolated from seujeot (Korean traditional food).</title>
        <authorList>
            <person name="Lee D.G."/>
            <person name="Trujillo M.E."/>
            <person name="Kang H."/>
            <person name="Ahn T.Y."/>
        </authorList>
    </citation>
    <scope>NUCLEOTIDE SEQUENCE [LARGE SCALE GENOMIC DNA]</scope>
    <source>
        <strain evidence="1 2">EX-07</strain>
    </source>
</reference>
<dbReference type="InterPro" id="IPR006549">
    <property type="entry name" value="HAD-SF_hydro_IIIA"/>
</dbReference>
<keyword evidence="1" id="KW-0378">Hydrolase</keyword>
<sequence length="175" mass="20243">MLEQFKPDWMIETVYQITPEMLKKHNIKAVFADLDNTLIAWNNPNGTPELREWIKNLKAHEIPVVIVSNNSNKRVKIVAELLGLGYVSRAFKPLTAGIKRASRKIGVPIEECVMIGDQLITDIQGANRAGVRTILVRPIIDSDAWNTRLNRFIERYIMRYLLKKNPDMKWRNECD</sequence>
<dbReference type="GO" id="GO:0008962">
    <property type="term" value="F:phosphatidylglycerophosphatase activity"/>
    <property type="evidence" value="ECO:0007669"/>
    <property type="project" value="InterPro"/>
</dbReference>
<evidence type="ECO:0000313" key="1">
    <source>
        <dbReference type="EMBL" id="AQS52818.1"/>
    </source>
</evidence>
<protein>
    <submittedName>
        <fullName evidence="1">5-amino-6-(5-phospho-D-ribitylamino)uracil phosphatase YigB</fullName>
        <ecNumber evidence="1">3.1.3.-</ecNumber>
    </submittedName>
</protein>
<dbReference type="SUPFAM" id="SSF56784">
    <property type="entry name" value="HAD-like"/>
    <property type="match status" value="1"/>
</dbReference>
<dbReference type="Pfam" id="PF00702">
    <property type="entry name" value="Hydrolase"/>
    <property type="match status" value="1"/>
</dbReference>
<accession>A0A1S6IMP2</accession>
<dbReference type="InterPro" id="IPR006439">
    <property type="entry name" value="HAD-SF_hydro_IA"/>
</dbReference>
<dbReference type="PANTHER" id="PTHR19288">
    <property type="entry name" value="4-NITROPHENYLPHOSPHATASE-RELATED"/>
    <property type="match status" value="1"/>
</dbReference>
<dbReference type="RefSeq" id="WP_062471310.1">
    <property type="nucleotide sequence ID" value="NZ_BBYN01000028.1"/>
</dbReference>
<gene>
    <name evidence="1" type="primary">yigB</name>
    <name evidence="1" type="ORF">BW727_100425</name>
</gene>
<dbReference type="AlphaFoldDB" id="A0A1S6IMP2"/>
<dbReference type="NCBIfam" id="TIGR01668">
    <property type="entry name" value="YqeG_hyp_ppase"/>
    <property type="match status" value="1"/>
</dbReference>
<dbReference type="PANTHER" id="PTHR19288:SF25">
    <property type="entry name" value="PHOSPHATIDYLGLYCEROPHOSPHATASE GEP4, MITOCHONDRIAL"/>
    <property type="match status" value="1"/>
</dbReference>
<dbReference type="NCBIfam" id="TIGR01662">
    <property type="entry name" value="HAD-SF-IIIA"/>
    <property type="match status" value="1"/>
</dbReference>
<dbReference type="EC" id="3.1.3.-" evidence="1"/>
<dbReference type="STRING" id="708126.BW727_100425"/>
<organism evidence="1 2">
    <name type="scientific">Jeotgalibaca dankookensis</name>
    <dbReference type="NCBI Taxonomy" id="708126"/>
    <lineage>
        <taxon>Bacteria</taxon>
        <taxon>Bacillati</taxon>
        <taxon>Bacillota</taxon>
        <taxon>Bacilli</taxon>
        <taxon>Lactobacillales</taxon>
        <taxon>Carnobacteriaceae</taxon>
        <taxon>Jeotgalibaca</taxon>
    </lineage>
</organism>
<dbReference type="GO" id="GO:0005737">
    <property type="term" value="C:cytoplasm"/>
    <property type="evidence" value="ECO:0007669"/>
    <property type="project" value="TreeGrafter"/>
</dbReference>
<name>A0A1S6IMP2_9LACT</name>
<dbReference type="OrthoDB" id="9787572at2"/>